<proteinExistence type="predicted"/>
<feature type="domain" description="GCF C-terminal" evidence="1">
    <location>
        <begin position="4"/>
        <end position="199"/>
    </location>
</feature>
<dbReference type="PANTHER" id="PTHR23329">
    <property type="entry name" value="TUFTELIN-INTERACTING PROTEIN 11-RELATED"/>
    <property type="match status" value="1"/>
</dbReference>
<evidence type="ECO:0000313" key="2">
    <source>
        <dbReference type="EMBL" id="CAD8722534.1"/>
    </source>
</evidence>
<dbReference type="InterPro" id="IPR045211">
    <property type="entry name" value="TFP11/STIP/Ntr1"/>
</dbReference>
<dbReference type="PANTHER" id="PTHR23329:SF1">
    <property type="entry name" value="TUFTELIN-INTERACTING PROTEIN 11"/>
    <property type="match status" value="1"/>
</dbReference>
<accession>A0A7S0T1B3</accession>
<sequence>MDDDEADPMTRLLAGPVIRPLRSALTTRWNPTDPEPALRFFEAWAQVLPRATAEGLLHGVVLPRLRAAVDAWSPTADPVPIHTWLHPWLPALGAAMAPLWAPIRHKLTTALAPWHPSDASALTLLAPWRAVFGAKDWDTLLTRSILPKLQFALAELVINPANQVLDQVRWVLAWEPCVPAARMAALLEAAFFPPWLRVLHQWLSAAPPAPPPDLEEVTHWYLGWKSLFSEELLAHERVRRQLNVALDMMNQAVAGEGIQPPGASNAAAAAAGAASEVAAAAVAAATQGGGGGRSGGSEMEMSLREAVEAFAAAHDLQFLPKPGRAVEGLQVYAFGTVSVTVDSGRQVLRAQVGERWAPVGLDQLLEQHKQRLRAKSKTF</sequence>
<dbReference type="AlphaFoldDB" id="A0A7S0T1B3"/>
<dbReference type="InterPro" id="IPR022783">
    <property type="entry name" value="GCFC_dom"/>
</dbReference>
<dbReference type="GO" id="GO:0071008">
    <property type="term" value="C:U2-type post-mRNA release spliceosomal complex"/>
    <property type="evidence" value="ECO:0007669"/>
    <property type="project" value="TreeGrafter"/>
</dbReference>
<dbReference type="EMBL" id="HBFC01036573">
    <property type="protein sequence ID" value="CAD8722534.1"/>
    <property type="molecule type" value="Transcribed_RNA"/>
</dbReference>
<gene>
    <name evidence="2" type="ORF">MANT1106_LOCUS21749</name>
</gene>
<dbReference type="GO" id="GO:0000390">
    <property type="term" value="P:spliceosomal complex disassembly"/>
    <property type="evidence" value="ECO:0007669"/>
    <property type="project" value="InterPro"/>
</dbReference>
<dbReference type="Pfam" id="PF07842">
    <property type="entry name" value="GCFC"/>
    <property type="match status" value="1"/>
</dbReference>
<protein>
    <recommendedName>
        <fullName evidence="1">GCF C-terminal domain-containing protein</fullName>
    </recommendedName>
</protein>
<reference evidence="2" key="1">
    <citation type="submission" date="2021-01" db="EMBL/GenBank/DDBJ databases">
        <authorList>
            <person name="Corre E."/>
            <person name="Pelletier E."/>
            <person name="Niang G."/>
            <person name="Scheremetjew M."/>
            <person name="Finn R."/>
            <person name="Kale V."/>
            <person name="Holt S."/>
            <person name="Cochrane G."/>
            <person name="Meng A."/>
            <person name="Brown T."/>
            <person name="Cohen L."/>
        </authorList>
    </citation>
    <scope>NUCLEOTIDE SEQUENCE</scope>
    <source>
        <strain evidence="2">SL-175</strain>
    </source>
</reference>
<evidence type="ECO:0000259" key="1">
    <source>
        <dbReference type="Pfam" id="PF07842"/>
    </source>
</evidence>
<organism evidence="2">
    <name type="scientific">Mantoniella antarctica</name>
    <dbReference type="NCBI Taxonomy" id="81844"/>
    <lineage>
        <taxon>Eukaryota</taxon>
        <taxon>Viridiplantae</taxon>
        <taxon>Chlorophyta</taxon>
        <taxon>Mamiellophyceae</taxon>
        <taxon>Mamiellales</taxon>
        <taxon>Mamiellaceae</taxon>
        <taxon>Mantoniella</taxon>
    </lineage>
</organism>
<name>A0A7S0T1B3_9CHLO</name>